<keyword evidence="6 11" id="KW-0732">Signal</keyword>
<evidence type="ECO:0000256" key="6">
    <source>
        <dbReference type="ARBA" id="ARBA00022729"/>
    </source>
</evidence>
<dbReference type="Gene3D" id="2.40.160.10">
    <property type="entry name" value="Porin"/>
    <property type="match status" value="1"/>
</dbReference>
<evidence type="ECO:0000256" key="10">
    <source>
        <dbReference type="ARBA" id="ARBA00023237"/>
    </source>
</evidence>
<evidence type="ECO:0000259" key="12">
    <source>
        <dbReference type="Pfam" id="PF13609"/>
    </source>
</evidence>
<keyword evidence="4" id="KW-1134">Transmembrane beta strand</keyword>
<dbReference type="EMBL" id="JBBKZT010000002">
    <property type="protein sequence ID" value="MEJ8846310.1"/>
    <property type="molecule type" value="Genomic_DNA"/>
</dbReference>
<evidence type="ECO:0000313" key="13">
    <source>
        <dbReference type="EMBL" id="MEJ8846310.1"/>
    </source>
</evidence>
<dbReference type="PANTHER" id="PTHR34501:SF9">
    <property type="entry name" value="MAJOR OUTER MEMBRANE PROTEIN P.IA"/>
    <property type="match status" value="1"/>
</dbReference>
<feature type="chain" id="PRO_5047181740" evidence="11">
    <location>
        <begin position="23"/>
        <end position="428"/>
    </location>
</feature>
<name>A0ABU8WFP0_9BURK</name>
<gene>
    <name evidence="13" type="ORF">WKW82_06605</name>
</gene>
<protein>
    <submittedName>
        <fullName evidence="13">Porin</fullName>
    </submittedName>
</protein>
<dbReference type="SUPFAM" id="SSF56935">
    <property type="entry name" value="Porins"/>
    <property type="match status" value="1"/>
</dbReference>
<dbReference type="PANTHER" id="PTHR34501">
    <property type="entry name" value="PROTEIN YDDL-RELATED"/>
    <property type="match status" value="1"/>
</dbReference>
<dbReference type="Pfam" id="PF13609">
    <property type="entry name" value="Porin_4"/>
    <property type="match status" value="1"/>
</dbReference>
<keyword evidence="3" id="KW-0813">Transport</keyword>
<comment type="subunit">
    <text evidence="2">Homotrimer.</text>
</comment>
<evidence type="ECO:0000256" key="11">
    <source>
        <dbReference type="SAM" id="SignalP"/>
    </source>
</evidence>
<keyword evidence="10" id="KW-0998">Cell outer membrane</keyword>
<keyword evidence="7" id="KW-0406">Ion transport</keyword>
<keyword evidence="5" id="KW-0812">Transmembrane</keyword>
<dbReference type="InterPro" id="IPR050298">
    <property type="entry name" value="Gram-neg_bact_OMP"/>
</dbReference>
<reference evidence="13 14" key="1">
    <citation type="submission" date="2024-03" db="EMBL/GenBank/DDBJ databases">
        <title>Novel species of the genus Variovorax.</title>
        <authorList>
            <person name="Liu Q."/>
            <person name="Xin Y.-H."/>
        </authorList>
    </citation>
    <scope>NUCLEOTIDE SEQUENCE [LARGE SCALE GENOMIC DNA]</scope>
    <source>
        <strain evidence="13 14">KACC 18900</strain>
    </source>
</reference>
<sequence>MKRSIVALATLATLAVAGAASAQSSVTLFGVVDAAVAYIQTTSSFVGIPGTPGLNFIGARDLKQSQWSMTNSGYHASRLGFRGTEDLGGGLAVAFWLEAGISNDDGAAGLASIERRSTVSLLSNYGEIRLGRDFVPTFWNDTVFDPFGTNGVGDSLIYRMNSGPRTTNFGASNRGLFGNSNAVRASNSIGYFLPSQLGGFYGQLMYAFNEAVKYDPGSTTPVAPNSQRTGRYVGGRFGYAFGPLDIAASYGESTTGDNYQQGITTKVEIANLGASYDFGAVKLFGEISRTRNTNDYVIPPLIGTGDFKGDGYLLGATVPVGVGLIRLAYSRVKVNYTSPPTGVAAVLSAASPDPSAGKFAVGYVHNLSMRTALYATAAYVKEKNGASFLMFGGNAGPPPAFFNNYFTTGSGYKADHVMGYNFGIRHAF</sequence>
<dbReference type="Proteomes" id="UP001385892">
    <property type="component" value="Unassembled WGS sequence"/>
</dbReference>
<dbReference type="PRINTS" id="PR00184">
    <property type="entry name" value="NEISSPPORIN"/>
</dbReference>
<evidence type="ECO:0000256" key="9">
    <source>
        <dbReference type="ARBA" id="ARBA00023136"/>
    </source>
</evidence>
<evidence type="ECO:0000256" key="5">
    <source>
        <dbReference type="ARBA" id="ARBA00022692"/>
    </source>
</evidence>
<dbReference type="CDD" id="cd00342">
    <property type="entry name" value="gram_neg_porins"/>
    <property type="match status" value="1"/>
</dbReference>
<comment type="caution">
    <text evidence="13">The sequence shown here is derived from an EMBL/GenBank/DDBJ whole genome shotgun (WGS) entry which is preliminary data.</text>
</comment>
<evidence type="ECO:0000256" key="4">
    <source>
        <dbReference type="ARBA" id="ARBA00022452"/>
    </source>
</evidence>
<evidence type="ECO:0000313" key="14">
    <source>
        <dbReference type="Proteomes" id="UP001385892"/>
    </source>
</evidence>
<feature type="domain" description="Porin" evidence="12">
    <location>
        <begin position="9"/>
        <end position="384"/>
    </location>
</feature>
<evidence type="ECO:0000256" key="8">
    <source>
        <dbReference type="ARBA" id="ARBA00023114"/>
    </source>
</evidence>
<evidence type="ECO:0000256" key="1">
    <source>
        <dbReference type="ARBA" id="ARBA00004571"/>
    </source>
</evidence>
<dbReference type="InterPro" id="IPR023614">
    <property type="entry name" value="Porin_dom_sf"/>
</dbReference>
<evidence type="ECO:0000256" key="3">
    <source>
        <dbReference type="ARBA" id="ARBA00022448"/>
    </source>
</evidence>
<accession>A0ABU8WFP0</accession>
<keyword evidence="14" id="KW-1185">Reference proteome</keyword>
<dbReference type="InterPro" id="IPR002299">
    <property type="entry name" value="Porin_Neis"/>
</dbReference>
<dbReference type="InterPro" id="IPR033900">
    <property type="entry name" value="Gram_neg_porin_domain"/>
</dbReference>
<organism evidence="13 14">
    <name type="scientific">Variovorax rhizosphaerae</name>
    <dbReference type="NCBI Taxonomy" id="1836200"/>
    <lineage>
        <taxon>Bacteria</taxon>
        <taxon>Pseudomonadati</taxon>
        <taxon>Pseudomonadota</taxon>
        <taxon>Betaproteobacteria</taxon>
        <taxon>Burkholderiales</taxon>
        <taxon>Comamonadaceae</taxon>
        <taxon>Variovorax</taxon>
    </lineage>
</organism>
<evidence type="ECO:0000256" key="7">
    <source>
        <dbReference type="ARBA" id="ARBA00023065"/>
    </source>
</evidence>
<keyword evidence="8" id="KW-0626">Porin</keyword>
<proteinExistence type="predicted"/>
<evidence type="ECO:0000256" key="2">
    <source>
        <dbReference type="ARBA" id="ARBA00011233"/>
    </source>
</evidence>
<comment type="subcellular location">
    <subcellularLocation>
        <location evidence="1">Cell outer membrane</location>
        <topology evidence="1">Multi-pass membrane protein</topology>
    </subcellularLocation>
</comment>
<keyword evidence="9" id="KW-0472">Membrane</keyword>
<dbReference type="RefSeq" id="WP_340341446.1">
    <property type="nucleotide sequence ID" value="NZ_JBBKZT010000002.1"/>
</dbReference>
<feature type="signal peptide" evidence="11">
    <location>
        <begin position="1"/>
        <end position="22"/>
    </location>
</feature>